<dbReference type="PROSITE" id="PS51536">
    <property type="entry name" value="TFG"/>
    <property type="match status" value="1"/>
</dbReference>
<keyword evidence="11" id="KW-0479">Metal-binding</keyword>
<dbReference type="GO" id="GO:0006397">
    <property type="term" value="P:mRNA processing"/>
    <property type="evidence" value="ECO:0007669"/>
    <property type="project" value="UniProtKB-KW"/>
</dbReference>
<dbReference type="InterPro" id="IPR019050">
    <property type="entry name" value="FDF_dom"/>
</dbReference>
<keyword evidence="15 22" id="KW-0472">Membrane</keyword>
<feature type="compositionally biased region" description="Acidic residues" evidence="21">
    <location>
        <begin position="474"/>
        <end position="484"/>
    </location>
</feature>
<dbReference type="PROSITE" id="PS52002">
    <property type="entry name" value="SM"/>
    <property type="match status" value="1"/>
</dbReference>
<dbReference type="PROSITE" id="PS51512">
    <property type="entry name" value="DFDF"/>
    <property type="match status" value="1"/>
</dbReference>
<evidence type="ECO:0000256" key="8">
    <source>
        <dbReference type="ARBA" id="ARBA00022617"/>
    </source>
</evidence>
<keyword evidence="8" id="KW-0349">Heme</keyword>
<dbReference type="Pfam" id="PF12701">
    <property type="entry name" value="LSM14"/>
    <property type="match status" value="1"/>
</dbReference>
<reference evidence="28" key="2">
    <citation type="submission" date="2023-06" db="EMBL/GenBank/DDBJ databases">
        <authorList>
            <person name="Swenson N.G."/>
            <person name="Wegrzyn J.L."/>
            <person name="Mcevoy S.L."/>
        </authorList>
    </citation>
    <scope>NUCLEOTIDE SEQUENCE</scope>
    <source>
        <strain evidence="28">NS2018</strain>
        <tissue evidence="28">Leaf</tissue>
    </source>
</reference>
<dbReference type="CDD" id="cd08766">
    <property type="entry name" value="Cyt_b561_ACYB-1_like"/>
    <property type="match status" value="1"/>
</dbReference>
<dbReference type="EC" id="7.2.1.3" evidence="16"/>
<evidence type="ECO:0000259" key="27">
    <source>
        <dbReference type="PROSITE" id="PS52002"/>
    </source>
</evidence>
<dbReference type="GO" id="GO:0046872">
    <property type="term" value="F:metal ion binding"/>
    <property type="evidence" value="ECO:0007669"/>
    <property type="project" value="UniProtKB-KW"/>
</dbReference>
<dbReference type="Gene3D" id="2.30.30.100">
    <property type="match status" value="1"/>
</dbReference>
<feature type="transmembrane region" description="Helical" evidence="22">
    <location>
        <begin position="762"/>
        <end position="785"/>
    </location>
</feature>
<dbReference type="InterPro" id="IPR025609">
    <property type="entry name" value="Lsm14-like_N"/>
</dbReference>
<comment type="similarity">
    <text evidence="4">Belongs to the LSM14 family.</text>
</comment>
<comment type="function">
    <text evidence="18">As a component of the decapping complex, involved in the degradation of mRNAs. Promotes P-body formation. Translational repressor.</text>
</comment>
<comment type="catalytic activity">
    <reaction evidence="17">
        <text>Fe(3+)(out) + L-ascorbate(in) = monodehydro-L-ascorbate radical(in) + Fe(2+)(out) + H(+)</text>
        <dbReference type="Rhea" id="RHEA:30403"/>
        <dbReference type="ChEBI" id="CHEBI:15378"/>
        <dbReference type="ChEBI" id="CHEBI:29033"/>
        <dbReference type="ChEBI" id="CHEBI:29034"/>
        <dbReference type="ChEBI" id="CHEBI:38290"/>
        <dbReference type="ChEBI" id="CHEBI:59513"/>
        <dbReference type="EC" id="7.2.1.3"/>
    </reaction>
</comment>
<dbReference type="Gene3D" id="1.20.120.1770">
    <property type="match status" value="1"/>
</dbReference>
<evidence type="ECO:0000256" key="17">
    <source>
        <dbReference type="ARBA" id="ARBA00051575"/>
    </source>
</evidence>
<sequence length="841" mass="91028">MAAAATDTSGSSSSGSADSYIGSLISLTSKSEIRYEGVLFNINTEESSIGLRNVRSFGTEGRRKDGPQVPPSDKIYEYILFRGSDIKDLQVKSSPPVQNTTSIHNDPAIIQSHYPQAASTALPSGTGSVPDSHGSQVGLARPPFQGNPPLYQPGGSLGAWGSSLIPTTSGGHAMPMYWQGFYGSSNGLQPQQQSLLQPPPGLSMLPSMQQSMQYHPMNVSIPTGASSLPSSQLSELRPPLLPPLGTGTSNFLSPMFSVQNSAIVSDSLANLVPDKASTETLSTVAPSNSLQLVPPLSTGLDNTASAPLVSEPKPNPVHIMPFKNMPESVSSNGEKSSSILKDGIVPSLVTPGQLLQTGLPPLIAAQTSQTAQKDVEVVQLSSTESPPPPTAAAVATEVQEPILPLPSQPDRKLQGLPMYTQRGGRGGRGRGRTNEISRSAPRFTEDFDFIAMNEKFNKDEVWGHLGKSNRGQEDGDDLQDEDNDGSSKNESKPIYVKDDFFDSLSCDALDGGSRGRTRFSEQVRRDTETFGDFPRYHGGRGGRGPFRGGRSRGSHYGRGHGYENHGRGYGYENHGRGYGYENYGRGYGYENHGRGYGYENQGRGYGYAPRGRGYGMPSRASYYKINWSDYHSSRVDLDCPLQRRLSSNLRQQRSNLQCPSSFDGDRSRTLNGEAMLAYKTVPGTKSFRKSVHLTLQFLAFCLSSIGVWAAIKFHNDKGIDNFYSLHSWLGLACLFLFGIQWAAGFATFWYPGGSRNSRATLLPWHVFFGVYIYALAIATATTGILEKLTFLQTNRVVSRYSTEAVLVNCMGILIVVLGGFVILALVTPVNGKADITRGATE</sequence>
<evidence type="ECO:0000256" key="19">
    <source>
        <dbReference type="PROSITE-ProRule" id="PRU00846"/>
    </source>
</evidence>
<feature type="region of interest" description="Disordered" evidence="21">
    <location>
        <begin position="404"/>
        <end position="439"/>
    </location>
</feature>
<dbReference type="Proteomes" id="UP001168877">
    <property type="component" value="Unassembled WGS sequence"/>
</dbReference>
<feature type="transmembrane region" description="Helical" evidence="22">
    <location>
        <begin position="723"/>
        <end position="750"/>
    </location>
</feature>
<evidence type="ECO:0000256" key="9">
    <source>
        <dbReference type="ARBA" id="ARBA00022664"/>
    </source>
</evidence>
<dbReference type="Pfam" id="PF03188">
    <property type="entry name" value="Cytochrom_B561"/>
    <property type="match status" value="1"/>
</dbReference>
<dbReference type="InterPro" id="IPR010920">
    <property type="entry name" value="LSM_dom_sf"/>
</dbReference>
<evidence type="ECO:0000256" key="2">
    <source>
        <dbReference type="ARBA" id="ARBA00004141"/>
    </source>
</evidence>
<keyword evidence="9" id="KW-0507">mRNA processing</keyword>
<keyword evidence="12" id="KW-0249">Electron transport</keyword>
<dbReference type="GO" id="GO:0016020">
    <property type="term" value="C:membrane"/>
    <property type="evidence" value="ECO:0007669"/>
    <property type="project" value="UniProtKB-SubCell"/>
</dbReference>
<dbReference type="FunFam" id="2.30.30.100:FF:000033">
    <property type="entry name" value="Trailer hitch, isoform C"/>
    <property type="match status" value="1"/>
</dbReference>
<feature type="region of interest" description="Disordered" evidence="21">
    <location>
        <begin position="464"/>
        <end position="494"/>
    </location>
</feature>
<dbReference type="GO" id="GO:0034063">
    <property type="term" value="P:stress granule assembly"/>
    <property type="evidence" value="ECO:0007669"/>
    <property type="project" value="TreeGrafter"/>
</dbReference>
<dbReference type="InterPro" id="IPR006593">
    <property type="entry name" value="Cyt_b561/ferric_Rdtase_TM"/>
</dbReference>
<evidence type="ECO:0000256" key="3">
    <source>
        <dbReference type="ARBA" id="ARBA00004201"/>
    </source>
</evidence>
<dbReference type="GO" id="GO:0140571">
    <property type="term" value="F:transmembrane ascorbate ferrireductase activity"/>
    <property type="evidence" value="ECO:0007669"/>
    <property type="project" value="UniProtKB-EC"/>
</dbReference>
<accession>A0AA39S4I3</accession>
<feature type="compositionally biased region" description="Basic and acidic residues" evidence="21">
    <location>
        <begin position="518"/>
        <end position="528"/>
    </location>
</feature>
<comment type="subcellular location">
    <subcellularLocation>
        <location evidence="3">Cytoplasm</location>
        <location evidence="3">P-body</location>
    </subcellularLocation>
    <subcellularLocation>
        <location evidence="2">Membrane</location>
        <topology evidence="2">Multi-pass membrane protein</topology>
    </subcellularLocation>
</comment>
<evidence type="ECO:0000256" key="4">
    <source>
        <dbReference type="ARBA" id="ARBA00010415"/>
    </source>
</evidence>
<evidence type="ECO:0000256" key="7">
    <source>
        <dbReference type="ARBA" id="ARBA00022491"/>
    </source>
</evidence>
<keyword evidence="10 22" id="KW-0812">Transmembrane</keyword>
<proteinExistence type="inferred from homology"/>
<dbReference type="FunFam" id="1.20.120.1770:FF:000001">
    <property type="entry name" value="Cytochrome b reductase 1"/>
    <property type="match status" value="1"/>
</dbReference>
<dbReference type="InterPro" id="IPR025761">
    <property type="entry name" value="FFD_box"/>
</dbReference>
<evidence type="ECO:0000259" key="26">
    <source>
        <dbReference type="PROSITE" id="PS51536"/>
    </source>
</evidence>
<evidence type="ECO:0000256" key="15">
    <source>
        <dbReference type="ARBA" id="ARBA00023136"/>
    </source>
</evidence>
<keyword evidence="5" id="KW-0813">Transport</keyword>
<keyword evidence="13 22" id="KW-1133">Transmembrane helix</keyword>
<keyword evidence="14" id="KW-0408">Iron</keyword>
<evidence type="ECO:0000313" key="28">
    <source>
        <dbReference type="EMBL" id="KAK0585124.1"/>
    </source>
</evidence>
<dbReference type="PANTHER" id="PTHR13586">
    <property type="entry name" value="SCD6 PROTEIN-RELATED"/>
    <property type="match status" value="1"/>
</dbReference>
<evidence type="ECO:0000256" key="21">
    <source>
        <dbReference type="SAM" id="MobiDB-lite"/>
    </source>
</evidence>
<feature type="compositionally biased region" description="Basic residues" evidence="21">
    <location>
        <begin position="549"/>
        <end position="558"/>
    </location>
</feature>
<dbReference type="InterPro" id="IPR025768">
    <property type="entry name" value="TFG_box"/>
</dbReference>
<evidence type="ECO:0000256" key="12">
    <source>
        <dbReference type="ARBA" id="ARBA00022982"/>
    </source>
</evidence>
<evidence type="ECO:0000256" key="5">
    <source>
        <dbReference type="ARBA" id="ARBA00022448"/>
    </source>
</evidence>
<feature type="domain" description="FFD box profile" evidence="25">
    <location>
        <begin position="493"/>
        <end position="508"/>
    </location>
</feature>
<feature type="domain" description="TFG box profile" evidence="26">
    <location>
        <begin position="514"/>
        <end position="534"/>
    </location>
</feature>
<feature type="short sequence motif" description="FFD box" evidence="19">
    <location>
        <begin position="493"/>
        <end position="508"/>
    </location>
</feature>
<feature type="region of interest" description="Disordered" evidence="21">
    <location>
        <begin position="117"/>
        <end position="148"/>
    </location>
</feature>
<feature type="transmembrane region" description="Helical" evidence="22">
    <location>
        <begin position="805"/>
        <end position="826"/>
    </location>
</feature>
<evidence type="ECO:0000256" key="11">
    <source>
        <dbReference type="ARBA" id="ARBA00022723"/>
    </source>
</evidence>
<feature type="short sequence motif" description="TFG box" evidence="20">
    <location>
        <begin position="514"/>
        <end position="534"/>
    </location>
</feature>
<feature type="domain" description="Cytochrome b561" evidence="23">
    <location>
        <begin position="625"/>
        <end position="826"/>
    </location>
</feature>
<evidence type="ECO:0000256" key="16">
    <source>
        <dbReference type="ARBA" id="ARBA00024225"/>
    </source>
</evidence>
<dbReference type="InterPro" id="IPR047575">
    <property type="entry name" value="Sm"/>
</dbReference>
<feature type="compositionally biased region" description="Basic and acidic residues" evidence="21">
    <location>
        <begin position="485"/>
        <end position="494"/>
    </location>
</feature>
<keyword evidence="7" id="KW-0678">Repressor</keyword>
<feature type="region of interest" description="Disordered" evidence="21">
    <location>
        <begin position="511"/>
        <end position="559"/>
    </location>
</feature>
<dbReference type="CDD" id="cd01736">
    <property type="entry name" value="LSm14_N"/>
    <property type="match status" value="1"/>
</dbReference>
<evidence type="ECO:0000259" key="25">
    <source>
        <dbReference type="PROSITE" id="PS51513"/>
    </source>
</evidence>
<evidence type="ECO:0000256" key="1">
    <source>
        <dbReference type="ARBA" id="ARBA00001970"/>
    </source>
</evidence>
<dbReference type="SMART" id="SM01271">
    <property type="entry name" value="LSM14"/>
    <property type="match status" value="1"/>
</dbReference>
<dbReference type="PROSITE" id="PS51513">
    <property type="entry name" value="FFD"/>
    <property type="match status" value="1"/>
</dbReference>
<reference evidence="28" key="1">
    <citation type="journal article" date="2022" name="Plant J.">
        <title>Strategies of tolerance reflected in two North American maple genomes.</title>
        <authorList>
            <person name="McEvoy S.L."/>
            <person name="Sezen U.U."/>
            <person name="Trouern-Trend A."/>
            <person name="McMahon S.M."/>
            <person name="Schaberg P.G."/>
            <person name="Yang J."/>
            <person name="Wegrzyn J.L."/>
            <person name="Swenson N.G."/>
        </authorList>
    </citation>
    <scope>NUCLEOTIDE SEQUENCE</scope>
    <source>
        <strain evidence="28">NS2018</strain>
    </source>
</reference>
<dbReference type="GO" id="GO:0003729">
    <property type="term" value="F:mRNA binding"/>
    <property type="evidence" value="ECO:0007669"/>
    <property type="project" value="TreeGrafter"/>
</dbReference>
<evidence type="ECO:0000256" key="6">
    <source>
        <dbReference type="ARBA" id="ARBA00022490"/>
    </source>
</evidence>
<keyword evidence="6" id="KW-0963">Cytoplasm</keyword>
<feature type="compositionally biased region" description="Polar residues" evidence="21">
    <location>
        <begin position="117"/>
        <end position="135"/>
    </location>
</feature>
<dbReference type="Pfam" id="PF09532">
    <property type="entry name" value="FDF"/>
    <property type="match status" value="1"/>
</dbReference>
<dbReference type="InterPro" id="IPR025762">
    <property type="entry name" value="DFDF"/>
</dbReference>
<feature type="domain" description="Sm" evidence="27">
    <location>
        <begin position="12"/>
        <end position="95"/>
    </location>
</feature>
<dbReference type="SMART" id="SM00665">
    <property type="entry name" value="B561"/>
    <property type="match status" value="1"/>
</dbReference>
<dbReference type="GO" id="GO:0033962">
    <property type="term" value="P:P-body assembly"/>
    <property type="evidence" value="ECO:0007669"/>
    <property type="project" value="TreeGrafter"/>
</dbReference>
<evidence type="ECO:0000256" key="13">
    <source>
        <dbReference type="ARBA" id="ARBA00022989"/>
    </source>
</evidence>
<feature type="domain" description="DFDF" evidence="24">
    <location>
        <begin position="435"/>
        <end position="471"/>
    </location>
</feature>
<gene>
    <name evidence="28" type="ORF">LWI29_023668</name>
</gene>
<dbReference type="GO" id="GO:0000932">
    <property type="term" value="C:P-body"/>
    <property type="evidence" value="ECO:0007669"/>
    <property type="project" value="UniProtKB-SubCell"/>
</dbReference>
<evidence type="ECO:0000256" key="20">
    <source>
        <dbReference type="PROSITE-ProRule" id="PRU00869"/>
    </source>
</evidence>
<keyword evidence="29" id="KW-1185">Reference proteome</keyword>
<dbReference type="PANTHER" id="PTHR13586:SF16">
    <property type="entry name" value="PROTEIN DECAPPING 5-LIKE"/>
    <property type="match status" value="1"/>
</dbReference>
<dbReference type="PROSITE" id="PS50939">
    <property type="entry name" value="CYTOCHROME_B561"/>
    <property type="match status" value="1"/>
</dbReference>
<organism evidence="28 29">
    <name type="scientific">Acer saccharum</name>
    <name type="common">Sugar maple</name>
    <dbReference type="NCBI Taxonomy" id="4024"/>
    <lineage>
        <taxon>Eukaryota</taxon>
        <taxon>Viridiplantae</taxon>
        <taxon>Streptophyta</taxon>
        <taxon>Embryophyta</taxon>
        <taxon>Tracheophyta</taxon>
        <taxon>Spermatophyta</taxon>
        <taxon>Magnoliopsida</taxon>
        <taxon>eudicotyledons</taxon>
        <taxon>Gunneridae</taxon>
        <taxon>Pentapetalae</taxon>
        <taxon>rosids</taxon>
        <taxon>malvids</taxon>
        <taxon>Sapindales</taxon>
        <taxon>Sapindaceae</taxon>
        <taxon>Hippocastanoideae</taxon>
        <taxon>Acereae</taxon>
        <taxon>Acer</taxon>
    </lineage>
</organism>
<feature type="transmembrane region" description="Helical" evidence="22">
    <location>
        <begin position="693"/>
        <end position="711"/>
    </location>
</feature>
<dbReference type="AlphaFoldDB" id="A0AA39S4I3"/>
<dbReference type="SUPFAM" id="SSF50182">
    <property type="entry name" value="Sm-like ribonucleoproteins"/>
    <property type="match status" value="1"/>
</dbReference>
<evidence type="ECO:0000256" key="18">
    <source>
        <dbReference type="ARBA" id="ARBA00059323"/>
    </source>
</evidence>
<comment type="caution">
    <text evidence="28">The sequence shown here is derived from an EMBL/GenBank/DDBJ whole genome shotgun (WGS) entry which is preliminary data.</text>
</comment>
<evidence type="ECO:0000259" key="23">
    <source>
        <dbReference type="PROSITE" id="PS50939"/>
    </source>
</evidence>
<name>A0AA39S4I3_ACESA</name>
<dbReference type="EMBL" id="JAUESC010000383">
    <property type="protein sequence ID" value="KAK0585124.1"/>
    <property type="molecule type" value="Genomic_DNA"/>
</dbReference>
<evidence type="ECO:0000256" key="10">
    <source>
        <dbReference type="ARBA" id="ARBA00022692"/>
    </source>
</evidence>
<evidence type="ECO:0000256" key="14">
    <source>
        <dbReference type="ARBA" id="ARBA00023004"/>
    </source>
</evidence>
<comment type="cofactor">
    <cofactor evidence="1">
        <name>heme b</name>
        <dbReference type="ChEBI" id="CHEBI:60344"/>
    </cofactor>
</comment>
<evidence type="ECO:0000259" key="24">
    <source>
        <dbReference type="PROSITE" id="PS51512"/>
    </source>
</evidence>
<evidence type="ECO:0000313" key="29">
    <source>
        <dbReference type="Proteomes" id="UP001168877"/>
    </source>
</evidence>
<protein>
    <recommendedName>
        <fullName evidence="16">ascorbate ferrireductase (transmembrane)</fullName>
        <ecNumber evidence="16">7.2.1.3</ecNumber>
    </recommendedName>
</protein>
<evidence type="ECO:0000256" key="22">
    <source>
        <dbReference type="SAM" id="Phobius"/>
    </source>
</evidence>
<dbReference type="SMART" id="SM01199">
    <property type="entry name" value="FDF"/>
    <property type="match status" value="1"/>
</dbReference>